<sequence>SSMGSSRSALISSRNSVQDCLNPICENDCDQPSDFFNENLFSHL</sequence>
<dbReference type="Proteomes" id="UP000663838">
    <property type="component" value="Unassembled WGS sequence"/>
</dbReference>
<dbReference type="Proteomes" id="UP000663862">
    <property type="component" value="Unassembled WGS sequence"/>
</dbReference>
<evidence type="ECO:0000313" key="5">
    <source>
        <dbReference type="Proteomes" id="UP000663869"/>
    </source>
</evidence>
<accession>A0A818I9D8</accession>
<gene>
    <name evidence="1" type="ORF">FME351_LOCUS17953</name>
    <name evidence="4" type="ORF">QYT958_LOCUS39774</name>
    <name evidence="3" type="ORF">TOA249_LOCUS32899</name>
    <name evidence="2" type="ORF">TSG867_LOCUS28881</name>
</gene>
<evidence type="ECO:0000313" key="4">
    <source>
        <dbReference type="EMBL" id="CAF5018970.1"/>
    </source>
</evidence>
<dbReference type="EMBL" id="CAJOBS010009031">
    <property type="protein sequence ID" value="CAF4933308.1"/>
    <property type="molecule type" value="Genomic_DNA"/>
</dbReference>
<name>A0A818I9D8_9BILA</name>
<evidence type="ECO:0000313" key="3">
    <source>
        <dbReference type="EMBL" id="CAF4933308.1"/>
    </source>
</evidence>
<organism evidence="1 5">
    <name type="scientific">Rotaria socialis</name>
    <dbReference type="NCBI Taxonomy" id="392032"/>
    <lineage>
        <taxon>Eukaryota</taxon>
        <taxon>Metazoa</taxon>
        <taxon>Spiralia</taxon>
        <taxon>Gnathifera</taxon>
        <taxon>Rotifera</taxon>
        <taxon>Eurotatoria</taxon>
        <taxon>Bdelloidea</taxon>
        <taxon>Philodinida</taxon>
        <taxon>Philodinidae</taxon>
        <taxon>Rotaria</taxon>
    </lineage>
</organism>
<dbReference type="Proteomes" id="UP000663848">
    <property type="component" value="Unassembled WGS sequence"/>
</dbReference>
<dbReference type="EMBL" id="CAJOBR010038206">
    <property type="protein sequence ID" value="CAF5018970.1"/>
    <property type="molecule type" value="Genomic_DNA"/>
</dbReference>
<evidence type="ECO:0000313" key="1">
    <source>
        <dbReference type="EMBL" id="CAF3521137.1"/>
    </source>
</evidence>
<reference evidence="1" key="1">
    <citation type="submission" date="2021-02" db="EMBL/GenBank/DDBJ databases">
        <authorList>
            <person name="Nowell W R."/>
        </authorList>
    </citation>
    <scope>NUCLEOTIDE SEQUENCE</scope>
</reference>
<comment type="caution">
    <text evidence="1">The sequence shown here is derived from an EMBL/GenBank/DDBJ whole genome shotgun (WGS) entry which is preliminary data.</text>
</comment>
<protein>
    <submittedName>
        <fullName evidence="1">Uncharacterized protein</fullName>
    </submittedName>
</protein>
<dbReference type="EMBL" id="CAJNYU010002239">
    <property type="protein sequence ID" value="CAF3521137.1"/>
    <property type="molecule type" value="Genomic_DNA"/>
</dbReference>
<feature type="non-terminal residue" evidence="1">
    <location>
        <position position="1"/>
    </location>
</feature>
<dbReference type="EMBL" id="CAJOBQ010003812">
    <property type="protein sequence ID" value="CAF4618321.1"/>
    <property type="molecule type" value="Genomic_DNA"/>
</dbReference>
<dbReference type="Proteomes" id="UP000663869">
    <property type="component" value="Unassembled WGS sequence"/>
</dbReference>
<evidence type="ECO:0000313" key="2">
    <source>
        <dbReference type="EMBL" id="CAF4618321.1"/>
    </source>
</evidence>
<proteinExistence type="predicted"/>
<dbReference type="AlphaFoldDB" id="A0A818I9D8"/>